<dbReference type="AlphaFoldDB" id="A0A073JIA3"/>
<sequence length="76" mass="8718">MTGFDQFRQLQERKRAAAREKFDAANSALVGCQLDWAENEDKLTLTIYGKLTLRDLCAIIEFKAKMDKRPVASRPK</sequence>
<protein>
    <submittedName>
        <fullName evidence="1">Uncharacterized protein</fullName>
    </submittedName>
</protein>
<reference evidence="1 2" key="1">
    <citation type="submission" date="2014-01" db="EMBL/GenBank/DDBJ databases">
        <title>Sulfitobacter sp. H3 (MCCC 1A00686) Genome Sequencing.</title>
        <authorList>
            <person name="Lai Q."/>
            <person name="Hong Z."/>
        </authorList>
    </citation>
    <scope>NUCLEOTIDE SEQUENCE [LARGE SCALE GENOMIC DNA]</scope>
    <source>
        <strain evidence="1 2">H3</strain>
    </source>
</reference>
<dbReference type="Proteomes" id="UP000027746">
    <property type="component" value="Unassembled WGS sequence"/>
</dbReference>
<dbReference type="OrthoDB" id="9869755at2"/>
<keyword evidence="2" id="KW-1185">Reference proteome</keyword>
<name>A0A073JIA3_9RHOB</name>
<evidence type="ECO:0000313" key="1">
    <source>
        <dbReference type="EMBL" id="KEJ97442.1"/>
    </source>
</evidence>
<dbReference type="EMBL" id="JAMD01000001">
    <property type="protein sequence ID" value="KEJ97442.1"/>
    <property type="molecule type" value="Genomic_DNA"/>
</dbReference>
<gene>
    <name evidence="1" type="ORF">SUH3_00220</name>
</gene>
<comment type="caution">
    <text evidence="1">The sequence shown here is derived from an EMBL/GenBank/DDBJ whole genome shotgun (WGS) entry which is preliminary data.</text>
</comment>
<organism evidence="1 2">
    <name type="scientific">Pseudosulfitobacter pseudonitzschiae</name>
    <dbReference type="NCBI Taxonomy" id="1402135"/>
    <lineage>
        <taxon>Bacteria</taxon>
        <taxon>Pseudomonadati</taxon>
        <taxon>Pseudomonadota</taxon>
        <taxon>Alphaproteobacteria</taxon>
        <taxon>Rhodobacterales</taxon>
        <taxon>Roseobacteraceae</taxon>
        <taxon>Pseudosulfitobacter</taxon>
    </lineage>
</organism>
<dbReference type="RefSeq" id="WP_037920253.1">
    <property type="nucleotide sequence ID" value="NZ_CP054599.1"/>
</dbReference>
<dbReference type="GeneID" id="68869972"/>
<evidence type="ECO:0000313" key="2">
    <source>
        <dbReference type="Proteomes" id="UP000027746"/>
    </source>
</evidence>
<proteinExistence type="predicted"/>
<accession>A0A073JIA3</accession>